<dbReference type="Gene3D" id="1.20.5.1930">
    <property type="match status" value="1"/>
</dbReference>
<dbReference type="EMBL" id="ABOX02000059">
    <property type="protein sequence ID" value="EEF57709.1"/>
    <property type="molecule type" value="Genomic_DNA"/>
</dbReference>
<keyword evidence="4" id="KW-0812">Transmembrane</keyword>
<dbReference type="PROSITE" id="PS50109">
    <property type="entry name" value="HIS_KIN"/>
    <property type="match status" value="1"/>
</dbReference>
<dbReference type="SMART" id="SM00387">
    <property type="entry name" value="HATPase_c"/>
    <property type="match status" value="1"/>
</dbReference>
<organism evidence="6 7">
    <name type="scientific">Pedosphaera parvula (strain Ellin514)</name>
    <dbReference type="NCBI Taxonomy" id="320771"/>
    <lineage>
        <taxon>Bacteria</taxon>
        <taxon>Pseudomonadati</taxon>
        <taxon>Verrucomicrobiota</taxon>
        <taxon>Pedosphaerae</taxon>
        <taxon>Pedosphaerales</taxon>
        <taxon>Pedosphaeraceae</taxon>
        <taxon>Pedosphaera</taxon>
    </lineage>
</organism>
<dbReference type="Proteomes" id="UP000003688">
    <property type="component" value="Unassembled WGS sequence"/>
</dbReference>
<dbReference type="Gene3D" id="2.130.10.10">
    <property type="entry name" value="YVTN repeat-like/Quinoprotein amine dehydrogenase"/>
    <property type="match status" value="2"/>
</dbReference>
<dbReference type="PANTHER" id="PTHR24421">
    <property type="entry name" value="NITRATE/NITRITE SENSOR PROTEIN NARX-RELATED"/>
    <property type="match status" value="1"/>
</dbReference>
<dbReference type="InterPro" id="IPR013783">
    <property type="entry name" value="Ig-like_fold"/>
</dbReference>
<keyword evidence="3" id="KW-0902">Two-component regulatory system</keyword>
<gene>
    <name evidence="6" type="ORF">Cflav_PD0771</name>
</gene>
<keyword evidence="1" id="KW-0808">Transferase</keyword>
<evidence type="ECO:0000256" key="3">
    <source>
        <dbReference type="ARBA" id="ARBA00023012"/>
    </source>
</evidence>
<dbReference type="InterPro" id="IPR036890">
    <property type="entry name" value="HATPase_C_sf"/>
</dbReference>
<dbReference type="Pfam" id="PF07494">
    <property type="entry name" value="Reg_prop"/>
    <property type="match status" value="7"/>
</dbReference>
<dbReference type="GO" id="GO:0000155">
    <property type="term" value="F:phosphorelay sensor kinase activity"/>
    <property type="evidence" value="ECO:0007669"/>
    <property type="project" value="InterPro"/>
</dbReference>
<keyword evidence="7" id="KW-1185">Reference proteome</keyword>
<dbReference type="InterPro" id="IPR015943">
    <property type="entry name" value="WD40/YVTN_repeat-like_dom_sf"/>
</dbReference>
<keyword evidence="4" id="KW-1133">Transmembrane helix</keyword>
<feature type="transmembrane region" description="Helical" evidence="4">
    <location>
        <begin position="782"/>
        <end position="804"/>
    </location>
</feature>
<evidence type="ECO:0000313" key="6">
    <source>
        <dbReference type="EMBL" id="EEF57709.1"/>
    </source>
</evidence>
<dbReference type="InterPro" id="IPR011712">
    <property type="entry name" value="Sig_transdc_His_kin_sub3_dim/P"/>
</dbReference>
<keyword evidence="4" id="KW-0472">Membrane</keyword>
<dbReference type="Pfam" id="PF07730">
    <property type="entry name" value="HisKA_3"/>
    <property type="match status" value="1"/>
</dbReference>
<evidence type="ECO:0000259" key="5">
    <source>
        <dbReference type="PROSITE" id="PS50109"/>
    </source>
</evidence>
<keyword evidence="2 6" id="KW-0418">Kinase</keyword>
<evidence type="ECO:0000256" key="1">
    <source>
        <dbReference type="ARBA" id="ARBA00022679"/>
    </source>
</evidence>
<reference evidence="6 7" key="1">
    <citation type="journal article" date="2011" name="J. Bacteriol.">
        <title>Genome sequence of 'Pedosphaera parvula' Ellin514, an aerobic Verrucomicrobial isolate from pasture soil.</title>
        <authorList>
            <person name="Kant R."/>
            <person name="van Passel M.W."/>
            <person name="Sangwan P."/>
            <person name="Palva A."/>
            <person name="Lucas S."/>
            <person name="Copeland A."/>
            <person name="Lapidus A."/>
            <person name="Glavina Del Rio T."/>
            <person name="Dalin E."/>
            <person name="Tice H."/>
            <person name="Bruce D."/>
            <person name="Goodwin L."/>
            <person name="Pitluck S."/>
            <person name="Chertkov O."/>
            <person name="Larimer F.W."/>
            <person name="Land M.L."/>
            <person name="Hauser L."/>
            <person name="Brettin T.S."/>
            <person name="Detter J.C."/>
            <person name="Han S."/>
            <person name="de Vos W.M."/>
            <person name="Janssen P.H."/>
            <person name="Smidt H."/>
        </authorList>
    </citation>
    <scope>NUCLEOTIDE SEQUENCE [LARGE SCALE GENOMIC DNA]</scope>
    <source>
        <strain evidence="6 7">Ellin514</strain>
    </source>
</reference>
<dbReference type="Pfam" id="PF02518">
    <property type="entry name" value="HATPase_c"/>
    <property type="match status" value="1"/>
</dbReference>
<dbReference type="SUPFAM" id="SSF55874">
    <property type="entry name" value="ATPase domain of HSP90 chaperone/DNA topoisomerase II/histidine kinase"/>
    <property type="match status" value="1"/>
</dbReference>
<dbReference type="InterPro" id="IPR011123">
    <property type="entry name" value="Y_Y_Y"/>
</dbReference>
<feature type="domain" description="Histidine kinase" evidence="5">
    <location>
        <begin position="938"/>
        <end position="1030"/>
    </location>
</feature>
<evidence type="ECO:0000256" key="4">
    <source>
        <dbReference type="SAM" id="Phobius"/>
    </source>
</evidence>
<dbReference type="CDD" id="cd16917">
    <property type="entry name" value="HATPase_UhpB-NarQ-NarX-like"/>
    <property type="match status" value="1"/>
</dbReference>
<dbReference type="OrthoDB" id="176590at2"/>
<dbReference type="AlphaFoldDB" id="B9XR13"/>
<comment type="caution">
    <text evidence="6">The sequence shown here is derived from an EMBL/GenBank/DDBJ whole genome shotgun (WGS) entry which is preliminary data.</text>
</comment>
<sequence length="1039" mass="113793" precursor="true">MQLNNTASRWITSSWEQRTLRVLLLFLLSLATCQPLIALPVTEFNPTLWQTEEGLPNNNVLSIAQTQDGYLWVGTREGLARFDGIKFTPLMITRGSPQPTINALCASDDGSLWIGTEQHGLYCYRGEVLVHYETALTNDSVVQIKQSGTNQIWVAYHDELAQILGGRLHFEPSLAAATNSLLSLHPDRDRGLWIGATRSVQYLKGEQAVTYKVANNFALRAIRALYEDPDGTVWIGNNRGLTCLRDGTFTHYSKGNGPPGIVTALLRDHGGNLWVGTQGGLSRFIDAKFYEDQGPEGTSYRVNSLFEDQEGDIWVGSETGLLRLTPKPFTAYTKQSGLTQNATTAVCATRDGSVWIGTWGGGLDRLKDGIITTYGRSNGLSSDFVVALMPGDVDSDLWVGTAYASGSAGAYSSGLNRFKEGKILNENIAVSGLGSLLTCFLKDRKGAMWIGSQTGLSRLDRGDQLANGGSIELSNCAVNALCEDHTGNLWIGTEAGLRRWNGTVVEKGNVPGADFTNRVLSLYEDMEHVLWIGTAGDGLARLSSSNFTVFSARRGLAADSISAIMEDGEHNLWMNSGKGIFHVAKNQFAELVDGKISRLNCISYGKAEGVLGTGQAQETTQPAACKDSEGRFWFHTTQGVVVVDPARIVPNRLPPPVVIETVLSDRIPIFSSASTHVTNAMTGGLPAKSFPIKLKIPPSHGELEIQYTALSLQAPEKNRFKYKLTGVDSDWVDADGRRTVSYKRLPPGSYVFRVIACNNEGIWNESGATVALVLRPHLWQTWWFLGLSSLLAIAVIGIATRYITRRRMQRRLERLEYQHAIERERARIARDMHDELGAKLTRISFQGATALRSLNDRAEAERQVGSMAETARDLVASLDEIVWAVDPGNDSLESLANYISRYASELCTDGPLSCDLIIPAKLPDYKLPTDVRHNIFLAVKESLNNALKHSGGTQVQVSLQAKDDELEVVIADNGQGINQPCPAESSDRTRRTGHGLSNLRDRLKAINGRCEVESLPGQGTRVRLIIPLNSAPQWNPAHK</sequence>
<dbReference type="InterPro" id="IPR050482">
    <property type="entry name" value="Sensor_HK_TwoCompSys"/>
</dbReference>
<dbReference type="Gene3D" id="2.60.40.10">
    <property type="entry name" value="Immunoglobulins"/>
    <property type="match status" value="1"/>
</dbReference>
<evidence type="ECO:0000256" key="2">
    <source>
        <dbReference type="ARBA" id="ARBA00022777"/>
    </source>
</evidence>
<dbReference type="SUPFAM" id="SSF63829">
    <property type="entry name" value="Calcium-dependent phosphotriesterase"/>
    <property type="match status" value="3"/>
</dbReference>
<dbReference type="GO" id="GO:0046983">
    <property type="term" value="F:protein dimerization activity"/>
    <property type="evidence" value="ECO:0007669"/>
    <property type="project" value="InterPro"/>
</dbReference>
<dbReference type="InterPro" id="IPR011110">
    <property type="entry name" value="Reg_prop"/>
</dbReference>
<protein>
    <submittedName>
        <fullName evidence="6">Integral membrane sensor signal transduction histidine kinase</fullName>
    </submittedName>
</protein>
<dbReference type="RefSeq" id="WP_007418248.1">
    <property type="nucleotide sequence ID" value="NZ_ABOX02000059.1"/>
</dbReference>
<dbReference type="InterPro" id="IPR003594">
    <property type="entry name" value="HATPase_dom"/>
</dbReference>
<accession>B9XR13</accession>
<dbReference type="Pfam" id="PF07495">
    <property type="entry name" value="Y_Y_Y"/>
    <property type="match status" value="1"/>
</dbReference>
<dbReference type="Gene3D" id="3.30.565.10">
    <property type="entry name" value="Histidine kinase-like ATPase, C-terminal domain"/>
    <property type="match status" value="1"/>
</dbReference>
<dbReference type="InterPro" id="IPR005467">
    <property type="entry name" value="His_kinase_dom"/>
</dbReference>
<dbReference type="GO" id="GO:0016020">
    <property type="term" value="C:membrane"/>
    <property type="evidence" value="ECO:0007669"/>
    <property type="project" value="InterPro"/>
</dbReference>
<evidence type="ECO:0000313" key="7">
    <source>
        <dbReference type="Proteomes" id="UP000003688"/>
    </source>
</evidence>
<dbReference type="STRING" id="320771.Cflav_PD0771"/>
<name>B9XR13_PEDPL</name>
<proteinExistence type="predicted"/>